<keyword evidence="1" id="KW-0804">Transcription</keyword>
<protein>
    <submittedName>
        <fullName evidence="1">DNA-directed RNA polymerase III subunit RPC6</fullName>
    </submittedName>
</protein>
<evidence type="ECO:0000313" key="2">
    <source>
        <dbReference type="Proteomes" id="UP001152531"/>
    </source>
</evidence>
<proteinExistence type="predicted"/>
<keyword evidence="1" id="KW-0240">DNA-directed RNA polymerase</keyword>
<name>A0ACA9Y241_9ASCO</name>
<comment type="caution">
    <text evidence="1">The sequence shown here is derived from an EMBL/GenBank/DDBJ whole genome shotgun (WGS) entry which is preliminary data.</text>
</comment>
<dbReference type="Proteomes" id="UP001152531">
    <property type="component" value="Unassembled WGS sequence"/>
</dbReference>
<reference evidence="1" key="1">
    <citation type="submission" date="2022-06" db="EMBL/GenBank/DDBJ databases">
        <authorList>
            <person name="Legras J.-L."/>
            <person name="Devillers H."/>
            <person name="Grondin C."/>
        </authorList>
    </citation>
    <scope>NUCLEOTIDE SEQUENCE</scope>
    <source>
        <strain evidence="1">CLIB 1444</strain>
    </source>
</reference>
<sequence>MSLSTKANELHSKMTEHSSDTLFKEDELMSFIGTSSASDLLQYTQELLNNNLIKILKQGDALMFQAIATNEANKISNMAEDEAMIYSYIESSGREGIWTKTIKAKTNLHQHIVMRCLKSLENQRYIKSIKSVKHPTRKIYMLYNLQPSIDVTGGPWFTDSELDSEFIDSLTTVIWRFIANKTYPSAFQSPSQNINPLQASYPHNYTGYVDINNIMDFIISSKITNIELAPNDIRSLCDVLVYEDKLESIESADQYKATWQSIVDGGFVNIDNDQEFSIFNNKSENVIDEEEDDLVYFDSWVLH</sequence>
<gene>
    <name evidence="1" type="ORF">CLIB1444_01S19240</name>
</gene>
<accession>A0ACA9Y241</accession>
<evidence type="ECO:0000313" key="1">
    <source>
        <dbReference type="EMBL" id="CAH6719000.1"/>
    </source>
</evidence>
<keyword evidence="2" id="KW-1185">Reference proteome</keyword>
<dbReference type="EMBL" id="CALSDN010000001">
    <property type="protein sequence ID" value="CAH6719000.1"/>
    <property type="molecule type" value="Genomic_DNA"/>
</dbReference>
<organism evidence="1 2">
    <name type="scientific">[Candida] jaroonii</name>
    <dbReference type="NCBI Taxonomy" id="467808"/>
    <lineage>
        <taxon>Eukaryota</taxon>
        <taxon>Fungi</taxon>
        <taxon>Dikarya</taxon>
        <taxon>Ascomycota</taxon>
        <taxon>Saccharomycotina</taxon>
        <taxon>Pichiomycetes</taxon>
        <taxon>Debaryomycetaceae</taxon>
        <taxon>Yamadazyma</taxon>
    </lineage>
</organism>